<dbReference type="InterPro" id="IPR000980">
    <property type="entry name" value="SH2"/>
</dbReference>
<name>A0A1I7ZQP7_9BILA</name>
<dbReference type="SUPFAM" id="SSF55550">
    <property type="entry name" value="SH2 domain"/>
    <property type="match status" value="2"/>
</dbReference>
<evidence type="ECO:0000256" key="1">
    <source>
        <dbReference type="ARBA" id="ARBA00022999"/>
    </source>
</evidence>
<dbReference type="InterPro" id="IPR051846">
    <property type="entry name" value="SH2_domain_adapters"/>
</dbReference>
<organism evidence="4 5">
    <name type="scientific">Steinernema glaseri</name>
    <dbReference type="NCBI Taxonomy" id="37863"/>
    <lineage>
        <taxon>Eukaryota</taxon>
        <taxon>Metazoa</taxon>
        <taxon>Ecdysozoa</taxon>
        <taxon>Nematoda</taxon>
        <taxon>Chromadorea</taxon>
        <taxon>Rhabditida</taxon>
        <taxon>Tylenchina</taxon>
        <taxon>Panagrolaimomorpha</taxon>
        <taxon>Strongyloidoidea</taxon>
        <taxon>Steinernematidae</taxon>
        <taxon>Steinernema</taxon>
    </lineage>
</organism>
<proteinExistence type="predicted"/>
<dbReference type="InterPro" id="IPR036860">
    <property type="entry name" value="SH2_dom_sf"/>
</dbReference>
<dbReference type="InterPro" id="IPR038113">
    <property type="entry name" value="MITD1_C_sf"/>
</dbReference>
<feature type="domain" description="SH2" evidence="3">
    <location>
        <begin position="458"/>
        <end position="552"/>
    </location>
</feature>
<evidence type="ECO:0000259" key="3">
    <source>
        <dbReference type="PROSITE" id="PS50001"/>
    </source>
</evidence>
<protein>
    <submittedName>
        <fullName evidence="5">SH2 domain-containing protein</fullName>
    </submittedName>
</protein>
<dbReference type="CDD" id="cd00173">
    <property type="entry name" value="SH2"/>
    <property type="match status" value="1"/>
</dbReference>
<dbReference type="AlphaFoldDB" id="A0A1I7ZQP7"/>
<evidence type="ECO:0000313" key="4">
    <source>
        <dbReference type="Proteomes" id="UP000095287"/>
    </source>
</evidence>
<dbReference type="PANTHER" id="PTHR15127:SF32">
    <property type="entry name" value="HEAVYWEIGHT, ISOFORM A"/>
    <property type="match status" value="1"/>
</dbReference>
<evidence type="ECO:0000256" key="2">
    <source>
        <dbReference type="PROSITE-ProRule" id="PRU00191"/>
    </source>
</evidence>
<accession>A0A1I7ZQP7</accession>
<reference evidence="5" key="1">
    <citation type="submission" date="2016-11" db="UniProtKB">
        <authorList>
            <consortium name="WormBaseParasite"/>
        </authorList>
    </citation>
    <scope>IDENTIFICATION</scope>
</reference>
<keyword evidence="1 2" id="KW-0727">SH2 domain</keyword>
<dbReference type="PROSITE" id="PS50001">
    <property type="entry name" value="SH2"/>
    <property type="match status" value="2"/>
</dbReference>
<dbReference type="Proteomes" id="UP000095287">
    <property type="component" value="Unplaced"/>
</dbReference>
<dbReference type="SMART" id="SM00252">
    <property type="entry name" value="SH2"/>
    <property type="match status" value="2"/>
</dbReference>
<dbReference type="Gene3D" id="3.30.505.10">
    <property type="entry name" value="SH2 domain"/>
    <property type="match status" value="2"/>
</dbReference>
<feature type="domain" description="SH2" evidence="3">
    <location>
        <begin position="202"/>
        <end position="310"/>
    </location>
</feature>
<dbReference type="Gene3D" id="3.30.870.30">
    <property type="entry name" value="MITD, C-terminal phospholipase D-like domain"/>
    <property type="match status" value="2"/>
</dbReference>
<dbReference type="Pfam" id="PF00017">
    <property type="entry name" value="SH2"/>
    <property type="match status" value="2"/>
</dbReference>
<dbReference type="GO" id="GO:0001784">
    <property type="term" value="F:phosphotyrosine residue binding"/>
    <property type="evidence" value="ECO:0007669"/>
    <property type="project" value="TreeGrafter"/>
</dbReference>
<dbReference type="PANTHER" id="PTHR15127">
    <property type="entry name" value="HEAVYWEIGHT, ISOFORM A"/>
    <property type="match status" value="1"/>
</dbReference>
<dbReference type="WBParaSite" id="L893_g28978.t1">
    <property type="protein sequence ID" value="L893_g28978.t1"/>
    <property type="gene ID" value="L893_g28978"/>
</dbReference>
<sequence length="559" mass="63818">MFKILRRAFLPQVPRPPLGKSATVWIPNGRFARPRSDVDECYKKMFANLVTSTTTEIVMLEPYVQNFDPLKNESDIMPADHERYDMFLRGFLEMSAKRAPQCSRYTIVSKFAMTEERRKDLSRLIASISGNSLVKVQGIAIEGLHDRRLYFVENAESGKEREFKVIPGRGIGVFWVREKRLTETLHTIIDVEHRVRIAHDMFDHENLIHSESVDRAAAEHLLREVERGSFLLRKQPEGNLVLSVKSGKGLWAYSSASRVVAARFVHMEIAKIGELWVVADGSRFPSISNLLRFYAYPAHMLPIKGAEQPADHMRYNMFLKGFLEMAARQSPTCSQYTIVSKYVMTEKRCKELRLHLQSVSGNDQVSFESRSVEGLHDRRMYFIEDDDKEGFERELTVIIGRGIGLFHVGKEKNKELQKSGERKKDKNKELVLTKTFQTMIDTKLRIRVSHSSFDHNDIIHGENVDRAAVENLLQDVECGCFLLRKRPEGNMALSVKGKGDILHLDITKNGDNWVVADGSSFASISSFLKFYSYPGHGLPVEGAEELYLRTPVSVKSVED</sequence>
<evidence type="ECO:0000313" key="5">
    <source>
        <dbReference type="WBParaSite" id="L893_g28978.t1"/>
    </source>
</evidence>
<keyword evidence="4" id="KW-1185">Reference proteome</keyword>